<evidence type="ECO:0000313" key="2">
    <source>
        <dbReference type="EMBL" id="KAK4496032.1"/>
    </source>
</evidence>
<dbReference type="EMBL" id="JAXOVC010000011">
    <property type="protein sequence ID" value="KAK4496032.1"/>
    <property type="molecule type" value="Genomic_DNA"/>
</dbReference>
<sequence>MRPSLTLTTAVVATISLLASAISASPVQPRAAATVYEYMSATTASVAQTTAAASSVTCSGNVITDTADCPSGCTAAPIAGAVGVATDSWSCMSKPAETSWTSVKATSTCAQGSAVTTYSLYGGQTELGCKATAT</sequence>
<protein>
    <submittedName>
        <fullName evidence="2">Uncharacterized protein</fullName>
    </submittedName>
</protein>
<keyword evidence="3" id="KW-1185">Reference proteome</keyword>
<feature type="signal peptide" evidence="1">
    <location>
        <begin position="1"/>
        <end position="24"/>
    </location>
</feature>
<proteinExistence type="predicted"/>
<gene>
    <name evidence="2" type="ORF">PRZ48_013301</name>
</gene>
<dbReference type="Proteomes" id="UP001305779">
    <property type="component" value="Unassembled WGS sequence"/>
</dbReference>
<accession>A0ABR0E3M9</accession>
<comment type="caution">
    <text evidence="2">The sequence shown here is derived from an EMBL/GenBank/DDBJ whole genome shotgun (WGS) entry which is preliminary data.</text>
</comment>
<reference evidence="2 3" key="1">
    <citation type="journal article" date="2023" name="G3 (Bethesda)">
        <title>A chromosome-level genome assembly of Zasmidium syzygii isolated from banana leaves.</title>
        <authorList>
            <person name="van Westerhoven A.C."/>
            <person name="Mehrabi R."/>
            <person name="Talebi R."/>
            <person name="Steentjes M.B.F."/>
            <person name="Corcolon B."/>
            <person name="Chong P.A."/>
            <person name="Kema G.H.J."/>
            <person name="Seidl M.F."/>
        </authorList>
    </citation>
    <scope>NUCLEOTIDE SEQUENCE [LARGE SCALE GENOMIC DNA]</scope>
    <source>
        <strain evidence="2 3">P124</strain>
    </source>
</reference>
<feature type="chain" id="PRO_5046183683" evidence="1">
    <location>
        <begin position="25"/>
        <end position="134"/>
    </location>
</feature>
<evidence type="ECO:0000256" key="1">
    <source>
        <dbReference type="SAM" id="SignalP"/>
    </source>
</evidence>
<evidence type="ECO:0000313" key="3">
    <source>
        <dbReference type="Proteomes" id="UP001305779"/>
    </source>
</evidence>
<keyword evidence="1" id="KW-0732">Signal</keyword>
<name>A0ABR0E3M9_ZASCE</name>
<organism evidence="2 3">
    <name type="scientific">Zasmidium cellare</name>
    <name type="common">Wine cellar mold</name>
    <name type="synonym">Racodium cellare</name>
    <dbReference type="NCBI Taxonomy" id="395010"/>
    <lineage>
        <taxon>Eukaryota</taxon>
        <taxon>Fungi</taxon>
        <taxon>Dikarya</taxon>
        <taxon>Ascomycota</taxon>
        <taxon>Pezizomycotina</taxon>
        <taxon>Dothideomycetes</taxon>
        <taxon>Dothideomycetidae</taxon>
        <taxon>Mycosphaerellales</taxon>
        <taxon>Mycosphaerellaceae</taxon>
        <taxon>Zasmidium</taxon>
    </lineage>
</organism>